<evidence type="ECO:0000313" key="1">
    <source>
        <dbReference type="EMBL" id="KAL0567137.1"/>
    </source>
</evidence>
<comment type="caution">
    <text evidence="1">The sequence shown here is derived from an EMBL/GenBank/DDBJ whole genome shotgun (WGS) entry which is preliminary data.</text>
</comment>
<evidence type="ECO:0000313" key="2">
    <source>
        <dbReference type="Proteomes" id="UP001465976"/>
    </source>
</evidence>
<accession>A0ABR3EW70</accession>
<keyword evidence="2" id="KW-1185">Reference proteome</keyword>
<protein>
    <submittedName>
        <fullName evidence="1">Uncharacterized protein</fullName>
    </submittedName>
</protein>
<organism evidence="1 2">
    <name type="scientific">Marasmius crinis-equi</name>
    <dbReference type="NCBI Taxonomy" id="585013"/>
    <lineage>
        <taxon>Eukaryota</taxon>
        <taxon>Fungi</taxon>
        <taxon>Dikarya</taxon>
        <taxon>Basidiomycota</taxon>
        <taxon>Agaricomycotina</taxon>
        <taxon>Agaricomycetes</taxon>
        <taxon>Agaricomycetidae</taxon>
        <taxon>Agaricales</taxon>
        <taxon>Marasmiineae</taxon>
        <taxon>Marasmiaceae</taxon>
        <taxon>Marasmius</taxon>
    </lineage>
</organism>
<dbReference type="EMBL" id="JBAHYK010001664">
    <property type="protein sequence ID" value="KAL0567137.1"/>
    <property type="molecule type" value="Genomic_DNA"/>
</dbReference>
<dbReference type="Proteomes" id="UP001465976">
    <property type="component" value="Unassembled WGS sequence"/>
</dbReference>
<name>A0ABR3EW70_9AGAR</name>
<gene>
    <name evidence="1" type="ORF">V5O48_014856</name>
</gene>
<proteinExistence type="predicted"/>
<reference evidence="1 2" key="1">
    <citation type="submission" date="2024-02" db="EMBL/GenBank/DDBJ databases">
        <title>A draft genome for the cacao thread blight pathogen Marasmius crinis-equi.</title>
        <authorList>
            <person name="Cohen S.P."/>
            <person name="Baruah I.K."/>
            <person name="Amoako-Attah I."/>
            <person name="Bukari Y."/>
            <person name="Meinhardt L.W."/>
            <person name="Bailey B.A."/>
        </authorList>
    </citation>
    <scope>NUCLEOTIDE SEQUENCE [LARGE SCALE GENOMIC DNA]</scope>
    <source>
        <strain evidence="1 2">GH-76</strain>
    </source>
</reference>
<sequence>MPSAFGLPLAAGSSQSPSDLRAWVEEVVDKEDPAYTDDNVDMEDAETVDAQHTQSGPYYYDTCDPPTTHVFFNETPASFNSKGVHGANHNLPPRSYSAMPSGFLRVLGHVSRNEDGSMPAYVVALEHWQKNIDLEVLEMVQGEDGWLAAHVFDGGTLLWLANDANNDDIVQAIRSYLLGFPNLTEADLRVMVAQPCCHFLGASNKHAPPCTTFIWVQSRQVCATLIHQQTHDLSDACTFHVTPIGFDSPSYYVMNITPIIKDIP</sequence>